<sequence>MFLKWILLKELWLVLFWGQGKYLSQSGKNMSWRSPFIIVVFSDLVSRYRKRLVNFDLTVKTDTDVREQRHLANFSNEKQVRLMA</sequence>
<gene>
    <name evidence="1" type="ORF">Pla110_31430</name>
</gene>
<organism evidence="1 2">
    <name type="scientific">Polystyrenella longa</name>
    <dbReference type="NCBI Taxonomy" id="2528007"/>
    <lineage>
        <taxon>Bacteria</taxon>
        <taxon>Pseudomonadati</taxon>
        <taxon>Planctomycetota</taxon>
        <taxon>Planctomycetia</taxon>
        <taxon>Planctomycetales</taxon>
        <taxon>Planctomycetaceae</taxon>
        <taxon>Polystyrenella</taxon>
    </lineage>
</organism>
<dbReference type="EMBL" id="CP036281">
    <property type="protein sequence ID" value="QDU81402.1"/>
    <property type="molecule type" value="Genomic_DNA"/>
</dbReference>
<protein>
    <submittedName>
        <fullName evidence="1">Uncharacterized protein</fullName>
    </submittedName>
</protein>
<evidence type="ECO:0000313" key="1">
    <source>
        <dbReference type="EMBL" id="QDU81402.1"/>
    </source>
</evidence>
<proteinExistence type="predicted"/>
<keyword evidence="2" id="KW-1185">Reference proteome</keyword>
<name>A0A518CQ83_9PLAN</name>
<evidence type="ECO:0000313" key="2">
    <source>
        <dbReference type="Proteomes" id="UP000317178"/>
    </source>
</evidence>
<dbReference type="Proteomes" id="UP000317178">
    <property type="component" value="Chromosome"/>
</dbReference>
<accession>A0A518CQ83</accession>
<reference evidence="1 2" key="1">
    <citation type="submission" date="2019-02" db="EMBL/GenBank/DDBJ databases">
        <title>Deep-cultivation of Planctomycetes and their phenomic and genomic characterization uncovers novel biology.</title>
        <authorList>
            <person name="Wiegand S."/>
            <person name="Jogler M."/>
            <person name="Boedeker C."/>
            <person name="Pinto D."/>
            <person name="Vollmers J."/>
            <person name="Rivas-Marin E."/>
            <person name="Kohn T."/>
            <person name="Peeters S.H."/>
            <person name="Heuer A."/>
            <person name="Rast P."/>
            <person name="Oberbeckmann S."/>
            <person name="Bunk B."/>
            <person name="Jeske O."/>
            <person name="Meyerdierks A."/>
            <person name="Storesund J.E."/>
            <person name="Kallscheuer N."/>
            <person name="Luecker S."/>
            <person name="Lage O.M."/>
            <person name="Pohl T."/>
            <person name="Merkel B.J."/>
            <person name="Hornburger P."/>
            <person name="Mueller R.-W."/>
            <person name="Bruemmer F."/>
            <person name="Labrenz M."/>
            <person name="Spormann A.M."/>
            <person name="Op den Camp H."/>
            <person name="Overmann J."/>
            <person name="Amann R."/>
            <person name="Jetten M.S.M."/>
            <person name="Mascher T."/>
            <person name="Medema M.H."/>
            <person name="Devos D.P."/>
            <person name="Kaster A.-K."/>
            <person name="Ovreas L."/>
            <person name="Rohde M."/>
            <person name="Galperin M.Y."/>
            <person name="Jogler C."/>
        </authorList>
    </citation>
    <scope>NUCLEOTIDE SEQUENCE [LARGE SCALE GENOMIC DNA]</scope>
    <source>
        <strain evidence="1 2">Pla110</strain>
    </source>
</reference>
<dbReference type="AlphaFoldDB" id="A0A518CQ83"/>
<dbReference type="KEGG" id="plon:Pla110_31430"/>